<reference evidence="1" key="1">
    <citation type="submission" date="2021-09" db="EMBL/GenBank/DDBJ databases">
        <authorList>
            <consortium name="AG Swart"/>
            <person name="Singh M."/>
            <person name="Singh A."/>
            <person name="Seah K."/>
            <person name="Emmerich C."/>
        </authorList>
    </citation>
    <scope>NUCLEOTIDE SEQUENCE</scope>
    <source>
        <strain evidence="1">ATCC30299</strain>
    </source>
</reference>
<dbReference type="EMBL" id="CAJZBQ010000006">
    <property type="protein sequence ID" value="CAG9312508.1"/>
    <property type="molecule type" value="Genomic_DNA"/>
</dbReference>
<dbReference type="AlphaFoldDB" id="A0AAU9IJZ5"/>
<proteinExistence type="predicted"/>
<dbReference type="Proteomes" id="UP001162131">
    <property type="component" value="Unassembled WGS sequence"/>
</dbReference>
<evidence type="ECO:0000313" key="1">
    <source>
        <dbReference type="EMBL" id="CAG9312508.1"/>
    </source>
</evidence>
<protein>
    <submittedName>
        <fullName evidence="1">Uncharacterized protein</fullName>
    </submittedName>
</protein>
<accession>A0AAU9IJZ5</accession>
<comment type="caution">
    <text evidence="1">The sequence shown here is derived from an EMBL/GenBank/DDBJ whole genome shotgun (WGS) entry which is preliminary data.</text>
</comment>
<organism evidence="1 2">
    <name type="scientific">Blepharisma stoltei</name>
    <dbReference type="NCBI Taxonomy" id="1481888"/>
    <lineage>
        <taxon>Eukaryota</taxon>
        <taxon>Sar</taxon>
        <taxon>Alveolata</taxon>
        <taxon>Ciliophora</taxon>
        <taxon>Postciliodesmatophora</taxon>
        <taxon>Heterotrichea</taxon>
        <taxon>Heterotrichida</taxon>
        <taxon>Blepharismidae</taxon>
        <taxon>Blepharisma</taxon>
    </lineage>
</organism>
<evidence type="ECO:0000313" key="2">
    <source>
        <dbReference type="Proteomes" id="UP001162131"/>
    </source>
</evidence>
<name>A0AAU9IJZ5_9CILI</name>
<gene>
    <name evidence="1" type="ORF">BSTOLATCC_MIC6609</name>
</gene>
<keyword evidence="2" id="KW-1185">Reference proteome</keyword>
<sequence length="271" mass="31630">MNSEELKNFLHSFKDDLSKMIRFEMNKALGKYVETAQDFAWDETPIQNLHDFFHTPRIRHIYDSSLVVNFSDYIKRLKLSKELVYKKLNESNYYLPELSFFTSNFLDDLIAGSKNLLQKSEVKLINCSGTEKSTFSCLAKSYVRKDKNLQSYMPNTPNMDPGYVINVVNTFYPLEEGKKIIDFSNQIKENLKKIQTNIPAVPDILFDWKPAEFNMDGVKNSVNEAMNQILVLKDKIKKQKEEQIMEEKANQMVVNLLEVDYNEAQFAQLMN</sequence>